<feature type="domain" description="DUF676" evidence="1">
    <location>
        <begin position="99"/>
        <end position="175"/>
    </location>
</feature>
<accession>A0A255DSP8</accession>
<keyword evidence="3" id="KW-1185">Reference proteome</keyword>
<reference evidence="2 3" key="1">
    <citation type="submission" date="2017-07" db="EMBL/GenBank/DDBJ databases">
        <title>The new phylogeny of genus Mycobacterium.</title>
        <authorList>
            <person name="Tortoli E."/>
            <person name="Trovato A."/>
            <person name="Cirillo D.M."/>
        </authorList>
    </citation>
    <scope>NUCLEOTIDE SEQUENCE [LARGE SCALE GENOMIC DNA]</scope>
    <source>
        <strain evidence="2 3">ATCC 33027</strain>
    </source>
</reference>
<name>A0A255DSP8_9MYCO</name>
<sequence>MIGVLAGCQSNSTSNDEKRPASTAVVIVSGGDATTPFTGPEQACKTGLAAGNTDTALREYLIGKGYTVYTSPAMAGRGQVVDQTGFGPFGVCPVTLPENMTVDSTGSIDTAGEHLARFLNWLHTDKGVTEVDFVGHSMGGLYSRAAIRVLESTSSPLKVRSLTTIGTPWQGSYLSDYANGITPLSDCKGDTFCETSMKGMAEEVKRLMAGSGREVNQAFLMGKDGWNEYQSGVLDKIPVVLIGGKKFNLPKTSSDGPVNPAVWPNDGIVALQSALAKEISDPVLPHRRCYTFDDTHSIYVSNLAGLEQKTALTWDPQVLDVVHQAIDGAPKALDGANREGCPA</sequence>
<protein>
    <recommendedName>
        <fullName evidence="1">DUF676 domain-containing protein</fullName>
    </recommendedName>
</protein>
<dbReference type="InterPro" id="IPR007751">
    <property type="entry name" value="DUF676_lipase-like"/>
</dbReference>
<proteinExistence type="predicted"/>
<gene>
    <name evidence="2" type="ORF">CG716_10420</name>
</gene>
<dbReference type="AlphaFoldDB" id="A0A255DSP8"/>
<dbReference type="EMBL" id="NOZR01000007">
    <property type="protein sequence ID" value="OYN80022.1"/>
    <property type="molecule type" value="Genomic_DNA"/>
</dbReference>
<evidence type="ECO:0000313" key="2">
    <source>
        <dbReference type="EMBL" id="OYN80022.1"/>
    </source>
</evidence>
<dbReference type="Proteomes" id="UP000216063">
    <property type="component" value="Unassembled WGS sequence"/>
</dbReference>
<evidence type="ECO:0000313" key="3">
    <source>
        <dbReference type="Proteomes" id="UP000216063"/>
    </source>
</evidence>
<evidence type="ECO:0000259" key="1">
    <source>
        <dbReference type="Pfam" id="PF05057"/>
    </source>
</evidence>
<dbReference type="Gene3D" id="3.40.50.1820">
    <property type="entry name" value="alpha/beta hydrolase"/>
    <property type="match status" value="1"/>
</dbReference>
<dbReference type="OrthoDB" id="8871309at2"/>
<organism evidence="2 3">
    <name type="scientific">Mycolicibacterium sphagni</name>
    <dbReference type="NCBI Taxonomy" id="1786"/>
    <lineage>
        <taxon>Bacteria</taxon>
        <taxon>Bacillati</taxon>
        <taxon>Actinomycetota</taxon>
        <taxon>Actinomycetes</taxon>
        <taxon>Mycobacteriales</taxon>
        <taxon>Mycobacteriaceae</taxon>
        <taxon>Mycolicibacterium</taxon>
    </lineage>
</organism>
<dbReference type="Pfam" id="PF05057">
    <property type="entry name" value="DUF676"/>
    <property type="match status" value="1"/>
</dbReference>
<comment type="caution">
    <text evidence="2">The sequence shown here is derived from an EMBL/GenBank/DDBJ whole genome shotgun (WGS) entry which is preliminary data.</text>
</comment>
<dbReference type="SUPFAM" id="SSF53474">
    <property type="entry name" value="alpha/beta-Hydrolases"/>
    <property type="match status" value="1"/>
</dbReference>
<dbReference type="InterPro" id="IPR029058">
    <property type="entry name" value="AB_hydrolase_fold"/>
</dbReference>